<dbReference type="Proteomes" id="UP000257139">
    <property type="component" value="Chromosome CBM2594_a"/>
</dbReference>
<accession>A0A7Z7J7U3</accession>
<protein>
    <submittedName>
        <fullName evidence="1">Uncharacterized protein</fullName>
    </submittedName>
</protein>
<dbReference type="EMBL" id="OGUU01000008">
    <property type="protein sequence ID" value="SPC08780.1"/>
    <property type="molecule type" value="Genomic_DNA"/>
</dbReference>
<dbReference type="AlphaFoldDB" id="A0A7Z7J7U3"/>
<evidence type="ECO:0000313" key="1">
    <source>
        <dbReference type="EMBL" id="SPC08780.1"/>
    </source>
</evidence>
<sequence>MEAALHAQRGAAHAGQLVHQPEAGVVSGGLVFRAGIAEADDKLDHAFDCVIGARSCATGAKDTEKPAVGCRAKKNRRKGGGFFVARPAGRHRCGSSGSRLGSRRFASGFAAFGGFRHGASRLRDAGDGRVVVTVGDHGHALRQLQVGQVQGLAQLHRANVHFDELGQVGRQARHFQVIDDVVDQAMAQLHARSGFLVHEVQGHLDVDLVVGRHALEVDVQHQRLERVHLECAQQGLFALAGHFQVQDRRVERFLLQGVPQGVVIQFDHLRLGGAAVDDAGGLARIAQAAARTRSLYATLESDNFHDDSKSKEGCPRPDSLVAARKTESAPIKLRLLRKTAANAAKL</sequence>
<gene>
    <name evidence="1" type="ORF">CBM2594_A40103</name>
</gene>
<comment type="caution">
    <text evidence="1">The sequence shown here is derived from an EMBL/GenBank/DDBJ whole genome shotgun (WGS) entry which is preliminary data.</text>
</comment>
<organism evidence="1">
    <name type="scientific">Cupriavidus taiwanensis</name>
    <dbReference type="NCBI Taxonomy" id="164546"/>
    <lineage>
        <taxon>Bacteria</taxon>
        <taxon>Pseudomonadati</taxon>
        <taxon>Pseudomonadota</taxon>
        <taxon>Betaproteobacteria</taxon>
        <taxon>Burkholderiales</taxon>
        <taxon>Burkholderiaceae</taxon>
        <taxon>Cupriavidus</taxon>
    </lineage>
</organism>
<reference evidence="1" key="1">
    <citation type="submission" date="2018-01" db="EMBL/GenBank/DDBJ databases">
        <authorList>
            <person name="Clerissi C."/>
        </authorList>
    </citation>
    <scope>NUCLEOTIDE SEQUENCE [LARGE SCALE GENOMIC DNA]</scope>
    <source>
        <strain evidence="1">Cupriavidus taiwanensis STM 6021</strain>
    </source>
</reference>
<name>A0A7Z7J7U3_9BURK</name>
<proteinExistence type="predicted"/>